<proteinExistence type="predicted"/>
<keyword evidence="2" id="KW-1185">Reference proteome</keyword>
<organism evidence="1 2">
    <name type="scientific">Thiolapillus brandeum</name>
    <dbReference type="NCBI Taxonomy" id="1076588"/>
    <lineage>
        <taxon>Bacteria</taxon>
        <taxon>Pseudomonadati</taxon>
        <taxon>Pseudomonadota</taxon>
        <taxon>Gammaproteobacteria</taxon>
        <taxon>Chromatiales</taxon>
        <taxon>Sedimenticolaceae</taxon>
        <taxon>Thiolapillus</taxon>
    </lineage>
</organism>
<dbReference type="KEGG" id="tbn:TBH_C1672"/>
<reference evidence="1 2" key="1">
    <citation type="journal article" date="2014" name="PLoS ONE">
        <title>Physiological and genomic features of a novel sulfur-oxidizing gammaproteobacterium belonging to a previously uncultivated symbiotic lineage isolated from a hydrothermal vent.</title>
        <authorList>
            <person name="Nunoura T."/>
            <person name="Takaki Y."/>
            <person name="Kazama H."/>
            <person name="Kakuta J."/>
            <person name="Shimamura S."/>
            <person name="Makita H."/>
            <person name="Hirai M."/>
            <person name="Miyazaki M."/>
            <person name="Takai K."/>
        </authorList>
    </citation>
    <scope>NUCLEOTIDE SEQUENCE [LARGE SCALE GENOMIC DNA]</scope>
    <source>
        <strain evidence="1 2">Hiromi1</strain>
    </source>
</reference>
<protein>
    <recommendedName>
        <fullName evidence="3">Lytic murein transglycosylase</fullName>
    </recommendedName>
</protein>
<dbReference type="Proteomes" id="UP000031631">
    <property type="component" value="Chromosome"/>
</dbReference>
<dbReference type="EMBL" id="AP012273">
    <property type="protein sequence ID" value="BAO44589.1"/>
    <property type="molecule type" value="Genomic_DNA"/>
</dbReference>
<name>A0A7U6JHL1_9GAMM</name>
<dbReference type="RefSeq" id="WP_052470016.1">
    <property type="nucleotide sequence ID" value="NZ_AP012273.1"/>
</dbReference>
<accession>A0A7U6JHL1</accession>
<evidence type="ECO:0008006" key="3">
    <source>
        <dbReference type="Google" id="ProtNLM"/>
    </source>
</evidence>
<dbReference type="AlphaFoldDB" id="A0A7U6JHL1"/>
<gene>
    <name evidence="1" type="ORF">TBH_C1672</name>
</gene>
<dbReference type="OrthoDB" id="7057085at2"/>
<evidence type="ECO:0000313" key="2">
    <source>
        <dbReference type="Proteomes" id="UP000031631"/>
    </source>
</evidence>
<evidence type="ECO:0000313" key="1">
    <source>
        <dbReference type="EMBL" id="BAO44589.1"/>
    </source>
</evidence>
<sequence length="232" mass="25732">MGDHIFLKVLGVTLLLIVAALLIPAGQPPEEYRNLPWQIEVMDDGSSRVFGVHLGASTLDQVEQQFQEPSEVSMFATDDGERVVEAFFNSVTLSGLKSKIVATLGFSDAQLQAMFDRGERISTLAQGKRKISLSGQDMQLTRMTPVVALTYLPRVNLQESVVIKRFGQPAEKIAEAGGQKEHWLYPDKGLDVVMDKNAKEVLQYVAPRDFEQLRRPLLEHASPEHGKTSDQG</sequence>